<evidence type="ECO:0000313" key="13">
    <source>
        <dbReference type="Proteomes" id="UP000293902"/>
    </source>
</evidence>
<dbReference type="GO" id="GO:0004657">
    <property type="term" value="F:proline dehydrogenase activity"/>
    <property type="evidence" value="ECO:0007669"/>
    <property type="project" value="UniProtKB-ARBA"/>
</dbReference>
<evidence type="ECO:0000256" key="7">
    <source>
        <dbReference type="ARBA" id="ARBA00032259"/>
    </source>
</evidence>
<sequence length="541" mass="59353">MANSIFTIPQPYNEPVKMYAPGSPERGALSAELGRQMAGQVEIPVIVNGEEIKTGDVRDVVCPHDHGHVLGKVHMAGEKEIKAAVDAALSAKAAWETMDWQERAAVFLKTADLISQKYSAKINAATMLGQSKNAFQAEIDATCELVDFLRFNVTYMEEIYANQPFSEKGVYNRLEYCPLEGFVFALTPFNFTAIAGNLPTSPAMMGNTVVWKPSTTAVLSNYYVMQILKEAGLPPGVINFIPGYGSQTGDILFTHKYFAGMHFTGSTAVFQNLWKKAAENIETYISYPRIVGETGGKDYIFAHASADVDALVTGIIRGAFEFQGQKCSACSRLYVPASLWPAVQDQLKEKIAEIKVGPVTDFTNFVNAVIDEKSFDNIDAYISRAQESSDAEVIIGGQRDKSKGYFVHPTVIQAKTPDYESMVEEIFGPVLTVYIYEDKDFDATLDILDNTSPYALTGAVFAMDREVINALMARLTHTAGNFYINDKPTGAVVGQQPFGGARKSGTNDKAGSYLNLIRWASSRTIKETLVPPVNYAYPFMG</sequence>
<dbReference type="Pfam" id="PF00171">
    <property type="entry name" value="Aldedh"/>
    <property type="match status" value="1"/>
</dbReference>
<evidence type="ECO:0000313" key="10">
    <source>
        <dbReference type="EMBL" id="QBH12641.1"/>
    </source>
</evidence>
<dbReference type="GO" id="GO:0003842">
    <property type="term" value="F:L-glutamate gamma-semialdehyde dehydrogenase activity"/>
    <property type="evidence" value="ECO:0007669"/>
    <property type="project" value="UniProtKB-EC"/>
</dbReference>
<comment type="pathway">
    <text evidence="1">Amino-acid degradation; L-proline degradation into L-glutamate; L-glutamate from L-proline: step 2/2.</text>
</comment>
<evidence type="ECO:0000259" key="9">
    <source>
        <dbReference type="Pfam" id="PF00171"/>
    </source>
</evidence>
<evidence type="ECO:0000256" key="8">
    <source>
        <dbReference type="ARBA" id="ARBA00048142"/>
    </source>
</evidence>
<feature type="domain" description="Aldehyde dehydrogenase" evidence="9">
    <location>
        <begin position="58"/>
        <end position="513"/>
    </location>
</feature>
<dbReference type="NCBIfam" id="TIGR01236">
    <property type="entry name" value="D1pyr5carbox1"/>
    <property type="match status" value="1"/>
</dbReference>
<keyword evidence="6" id="KW-0642">Proline metabolism</keyword>
<comment type="catalytic activity">
    <reaction evidence="8">
        <text>L-glutamate 5-semialdehyde + NAD(+) + H2O = L-glutamate + NADH + 2 H(+)</text>
        <dbReference type="Rhea" id="RHEA:30235"/>
        <dbReference type="ChEBI" id="CHEBI:15377"/>
        <dbReference type="ChEBI" id="CHEBI:15378"/>
        <dbReference type="ChEBI" id="CHEBI:29985"/>
        <dbReference type="ChEBI" id="CHEBI:57540"/>
        <dbReference type="ChEBI" id="CHEBI:57945"/>
        <dbReference type="ChEBI" id="CHEBI:58066"/>
        <dbReference type="EC" id="1.2.1.88"/>
    </reaction>
</comment>
<comment type="similarity">
    <text evidence="2">Belongs to the aldehyde dehydrogenase family.</text>
</comment>
<dbReference type="InterPro" id="IPR016161">
    <property type="entry name" value="Ald_DH/histidinol_DH"/>
</dbReference>
<dbReference type="UniPathway" id="UPA00261">
    <property type="reaction ID" value="UER00374"/>
</dbReference>
<dbReference type="EMBL" id="QLNI01000005">
    <property type="protein sequence ID" value="RAM03396.1"/>
    <property type="molecule type" value="Genomic_DNA"/>
</dbReference>
<evidence type="ECO:0000313" key="11">
    <source>
        <dbReference type="EMBL" id="RAM03396.1"/>
    </source>
</evidence>
<keyword evidence="13" id="KW-1185">Reference proteome</keyword>
<dbReference type="PANTHER" id="PTHR42862">
    <property type="entry name" value="DELTA-1-PYRROLINE-5-CARBOXYLATE DEHYDROGENASE 1, ISOFORM A-RELATED"/>
    <property type="match status" value="1"/>
</dbReference>
<dbReference type="PANTHER" id="PTHR42862:SF1">
    <property type="entry name" value="DELTA-1-PYRROLINE-5-CARBOXYLATE DEHYDROGENASE 2, ISOFORM A-RELATED"/>
    <property type="match status" value="1"/>
</dbReference>
<keyword evidence="5" id="KW-0520">NAD</keyword>
<reference evidence="10 13" key="2">
    <citation type="submission" date="2019-02" db="EMBL/GenBank/DDBJ databases">
        <title>Complete genome sequence of Desulfobacter hydrogenophilus AcRS1.</title>
        <authorList>
            <person name="Marietou A."/>
            <person name="Lund M.B."/>
            <person name="Marshall I.P.G."/>
            <person name="Schreiber L."/>
            <person name="Jorgensen B."/>
        </authorList>
    </citation>
    <scope>NUCLEOTIDE SEQUENCE [LARGE SCALE GENOMIC DNA]</scope>
    <source>
        <strain evidence="10 13">AcRS1</strain>
    </source>
</reference>
<evidence type="ECO:0000256" key="2">
    <source>
        <dbReference type="ARBA" id="ARBA00009986"/>
    </source>
</evidence>
<proteinExistence type="inferred from homology"/>
<dbReference type="InterPro" id="IPR016163">
    <property type="entry name" value="Ald_DH_C"/>
</dbReference>
<dbReference type="PROSITE" id="PS00070">
    <property type="entry name" value="ALDEHYDE_DEHYDR_CYS"/>
    <property type="match status" value="1"/>
</dbReference>
<name>A0A328FGT7_9BACT</name>
<protein>
    <recommendedName>
        <fullName evidence="7">L-glutamate gamma-semialdehyde dehydrogenase</fullName>
        <ecNumber evidence="3">1.2.1.88</ecNumber>
    </recommendedName>
    <alternativeName>
        <fullName evidence="7">L-glutamate gamma-semialdehyde dehydrogenase</fullName>
    </alternativeName>
</protein>
<organism evidence="11 12">
    <name type="scientific">Desulfobacter hydrogenophilus</name>
    <dbReference type="NCBI Taxonomy" id="2291"/>
    <lineage>
        <taxon>Bacteria</taxon>
        <taxon>Pseudomonadati</taxon>
        <taxon>Thermodesulfobacteriota</taxon>
        <taxon>Desulfobacteria</taxon>
        <taxon>Desulfobacterales</taxon>
        <taxon>Desulfobacteraceae</taxon>
        <taxon>Desulfobacter</taxon>
    </lineage>
</organism>
<dbReference type="EMBL" id="CP036313">
    <property type="protein sequence ID" value="QBH12641.1"/>
    <property type="molecule type" value="Genomic_DNA"/>
</dbReference>
<dbReference type="InterPro" id="IPR016160">
    <property type="entry name" value="Ald_DH_CS_CYS"/>
</dbReference>
<dbReference type="InterPro" id="IPR016162">
    <property type="entry name" value="Ald_DH_N"/>
</dbReference>
<dbReference type="FunFam" id="3.40.605.10:FF:000006">
    <property type="entry name" value="1-pyrroline-5-carboxylate dehydrogenase"/>
    <property type="match status" value="1"/>
</dbReference>
<dbReference type="AlphaFoldDB" id="A0A328FGT7"/>
<dbReference type="OrthoDB" id="9762913at2"/>
<dbReference type="EC" id="1.2.1.88" evidence="3"/>
<dbReference type="Gene3D" id="3.40.605.10">
    <property type="entry name" value="Aldehyde Dehydrogenase, Chain A, domain 1"/>
    <property type="match status" value="1"/>
</dbReference>
<evidence type="ECO:0000256" key="4">
    <source>
        <dbReference type="ARBA" id="ARBA00023002"/>
    </source>
</evidence>
<dbReference type="Proteomes" id="UP000248798">
    <property type="component" value="Unassembled WGS sequence"/>
</dbReference>
<dbReference type="InterPro" id="IPR050485">
    <property type="entry name" value="Proline_metab_enzyme"/>
</dbReference>
<gene>
    <name evidence="11" type="primary">pruA</name>
    <name evidence="11" type="ORF">DO021_03660</name>
    <name evidence="10" type="ORF">EYB58_06815</name>
</gene>
<evidence type="ECO:0000256" key="3">
    <source>
        <dbReference type="ARBA" id="ARBA00012884"/>
    </source>
</evidence>
<dbReference type="GO" id="GO:0009898">
    <property type="term" value="C:cytoplasmic side of plasma membrane"/>
    <property type="evidence" value="ECO:0007669"/>
    <property type="project" value="TreeGrafter"/>
</dbReference>
<evidence type="ECO:0000256" key="6">
    <source>
        <dbReference type="ARBA" id="ARBA00023062"/>
    </source>
</evidence>
<dbReference type="Gene3D" id="3.40.309.10">
    <property type="entry name" value="Aldehyde Dehydrogenase, Chain A, domain 2"/>
    <property type="match status" value="1"/>
</dbReference>
<accession>A0A328FGT7</accession>
<keyword evidence="4 10" id="KW-0560">Oxidoreductase</keyword>
<reference evidence="11 12" key="1">
    <citation type="submission" date="2018-06" db="EMBL/GenBank/DDBJ databases">
        <title>Complete Genome Sequence of Desulfobacter hydrogenophilus (DSM3380).</title>
        <authorList>
            <person name="Marietou A."/>
            <person name="Schreiber L."/>
            <person name="Marshall I."/>
            <person name="Jorgensen B."/>
        </authorList>
    </citation>
    <scope>NUCLEOTIDE SEQUENCE [LARGE SCALE GENOMIC DNA]</scope>
    <source>
        <strain evidence="11 12">DSM 3380</strain>
    </source>
</reference>
<dbReference type="GO" id="GO:0010133">
    <property type="term" value="P:L-proline catabolic process to L-glutamate"/>
    <property type="evidence" value="ECO:0007669"/>
    <property type="project" value="UniProtKB-UniPathway"/>
</dbReference>
<evidence type="ECO:0000313" key="12">
    <source>
        <dbReference type="Proteomes" id="UP000248798"/>
    </source>
</evidence>
<dbReference type="InterPro" id="IPR005931">
    <property type="entry name" value="P5CDH/ALDH4A1"/>
</dbReference>
<evidence type="ECO:0000256" key="1">
    <source>
        <dbReference type="ARBA" id="ARBA00004786"/>
    </source>
</evidence>
<evidence type="ECO:0000256" key="5">
    <source>
        <dbReference type="ARBA" id="ARBA00023027"/>
    </source>
</evidence>
<dbReference type="InterPro" id="IPR015590">
    <property type="entry name" value="Aldehyde_DH_dom"/>
</dbReference>
<dbReference type="Proteomes" id="UP000293902">
    <property type="component" value="Chromosome"/>
</dbReference>
<dbReference type="SUPFAM" id="SSF53720">
    <property type="entry name" value="ALDH-like"/>
    <property type="match status" value="1"/>
</dbReference>
<dbReference type="RefSeq" id="WP_111953824.1">
    <property type="nucleotide sequence ID" value="NZ_CP036313.1"/>
</dbReference>
<dbReference type="CDD" id="cd07123">
    <property type="entry name" value="ALDH_F4-17_P5CDH"/>
    <property type="match status" value="1"/>
</dbReference>
<dbReference type="FunFam" id="3.40.309.10:FF:000005">
    <property type="entry name" value="1-pyrroline-5-carboxylate dehydrogenase 1"/>
    <property type="match status" value="1"/>
</dbReference>